<protein>
    <submittedName>
        <fullName evidence="1">Uncharacterized protein</fullName>
    </submittedName>
</protein>
<accession>A0ACB8FHD6</accession>
<keyword evidence="2" id="KW-1185">Reference proteome</keyword>
<dbReference type="Proteomes" id="UP000827872">
    <property type="component" value="Linkage Group LG04"/>
</dbReference>
<dbReference type="EMBL" id="CM037617">
    <property type="protein sequence ID" value="KAH8004501.1"/>
    <property type="molecule type" value="Genomic_DNA"/>
</dbReference>
<evidence type="ECO:0000313" key="2">
    <source>
        <dbReference type="Proteomes" id="UP000827872"/>
    </source>
</evidence>
<proteinExistence type="predicted"/>
<name>A0ACB8FHD6_9SAUR</name>
<comment type="caution">
    <text evidence="1">The sequence shown here is derived from an EMBL/GenBank/DDBJ whole genome shotgun (WGS) entry which is preliminary data.</text>
</comment>
<sequence length="150" mass="16233">MFCWGSQGYAGARLLGSWLLLVTWGQRRDWGEEDAGWGGYKAAEPGGERTAVRRLPFALAPRCGAVGFCALGKDGMFCWGLPGAVLGGLLGSWLLLAALEGSPFLFHRRSERIASMEASKPTPTPGGPACGWPVHGDYRLRRFQIGYARC</sequence>
<evidence type="ECO:0000313" key="1">
    <source>
        <dbReference type="EMBL" id="KAH8004501.1"/>
    </source>
</evidence>
<organism evidence="1 2">
    <name type="scientific">Sphaerodactylus townsendi</name>
    <dbReference type="NCBI Taxonomy" id="933632"/>
    <lineage>
        <taxon>Eukaryota</taxon>
        <taxon>Metazoa</taxon>
        <taxon>Chordata</taxon>
        <taxon>Craniata</taxon>
        <taxon>Vertebrata</taxon>
        <taxon>Euteleostomi</taxon>
        <taxon>Lepidosauria</taxon>
        <taxon>Squamata</taxon>
        <taxon>Bifurcata</taxon>
        <taxon>Gekkota</taxon>
        <taxon>Sphaerodactylidae</taxon>
        <taxon>Sphaerodactylus</taxon>
    </lineage>
</organism>
<gene>
    <name evidence="1" type="ORF">K3G42_012768</name>
</gene>
<reference evidence="1" key="1">
    <citation type="submission" date="2021-08" db="EMBL/GenBank/DDBJ databases">
        <title>The first chromosome-level gecko genome reveals the dynamic sex chromosomes of Neotropical dwarf geckos (Sphaerodactylidae: Sphaerodactylus).</title>
        <authorList>
            <person name="Pinto B.J."/>
            <person name="Keating S.E."/>
            <person name="Gamble T."/>
        </authorList>
    </citation>
    <scope>NUCLEOTIDE SEQUENCE</scope>
    <source>
        <strain evidence="1">TG3544</strain>
    </source>
</reference>